<gene>
    <name evidence="10" type="primary">rpe</name>
    <name evidence="15" type="ORF">HMPREF3192_01008</name>
</gene>
<keyword evidence="9 10" id="KW-0413">Isomerase</keyword>
<dbReference type="Proteomes" id="UP000070675">
    <property type="component" value="Unassembled WGS sequence"/>
</dbReference>
<evidence type="ECO:0000313" key="15">
    <source>
        <dbReference type="EMBL" id="KXB33780.1"/>
    </source>
</evidence>
<dbReference type="PATRIC" id="fig|1393034.3.peg.973"/>
<dbReference type="PIRSF" id="PIRSF001461">
    <property type="entry name" value="RPE"/>
    <property type="match status" value="1"/>
</dbReference>
<evidence type="ECO:0000256" key="6">
    <source>
        <dbReference type="ARBA" id="ARBA00009541"/>
    </source>
</evidence>
<evidence type="ECO:0000256" key="14">
    <source>
        <dbReference type="PIRSR" id="PIRSR001461-3"/>
    </source>
</evidence>
<name>A0A133XS66_9ACTN</name>
<feature type="binding site" evidence="14">
    <location>
        <position position="177"/>
    </location>
    <ligand>
        <name>substrate</name>
    </ligand>
</feature>
<keyword evidence="13" id="KW-0862">Zinc</keyword>
<comment type="similarity">
    <text evidence="6 10 11">Belongs to the ribulose-phosphate 3-epimerase family.</text>
</comment>
<protein>
    <recommendedName>
        <fullName evidence="7 10">Ribulose-phosphate 3-epimerase</fullName>
        <ecNumber evidence="7 10">5.1.3.1</ecNumber>
    </recommendedName>
</protein>
<feature type="binding site" evidence="10">
    <location>
        <begin position="175"/>
        <end position="177"/>
    </location>
    <ligand>
        <name>substrate</name>
    </ligand>
</feature>
<organism evidence="15 16">
    <name type="scientific">Atopobium deltae</name>
    <dbReference type="NCBI Taxonomy" id="1393034"/>
    <lineage>
        <taxon>Bacteria</taxon>
        <taxon>Bacillati</taxon>
        <taxon>Actinomycetota</taxon>
        <taxon>Coriobacteriia</taxon>
        <taxon>Coriobacteriales</taxon>
        <taxon>Atopobiaceae</taxon>
        <taxon>Atopobium</taxon>
    </lineage>
</organism>
<keyword evidence="13" id="KW-0170">Cobalt</keyword>
<dbReference type="Pfam" id="PF00834">
    <property type="entry name" value="Ribul_P_3_epim"/>
    <property type="match status" value="1"/>
</dbReference>
<dbReference type="InterPro" id="IPR000056">
    <property type="entry name" value="Ribul_P_3_epim-like"/>
</dbReference>
<proteinExistence type="inferred from homology"/>
<dbReference type="RefSeq" id="WP_066305764.1">
    <property type="nucleotide sequence ID" value="NZ_KQ959507.1"/>
</dbReference>
<feature type="binding site" evidence="10 14">
    <location>
        <begin position="142"/>
        <end position="145"/>
    </location>
    <ligand>
        <name>substrate</name>
    </ligand>
</feature>
<feature type="binding site" evidence="10 14">
    <location>
        <position position="66"/>
    </location>
    <ligand>
        <name>substrate</name>
    </ligand>
</feature>
<dbReference type="SUPFAM" id="SSF51366">
    <property type="entry name" value="Ribulose-phoshate binding barrel"/>
    <property type="match status" value="1"/>
</dbReference>
<dbReference type="PROSITE" id="PS01086">
    <property type="entry name" value="RIBUL_P_3_EPIMER_2"/>
    <property type="match status" value="1"/>
</dbReference>
<comment type="catalytic activity">
    <reaction evidence="1 10 11">
        <text>D-ribulose 5-phosphate = D-xylulose 5-phosphate</text>
        <dbReference type="Rhea" id="RHEA:13677"/>
        <dbReference type="ChEBI" id="CHEBI:57737"/>
        <dbReference type="ChEBI" id="CHEBI:58121"/>
        <dbReference type="EC" id="5.1.3.1"/>
    </reaction>
</comment>
<comment type="cofactor">
    <cofactor evidence="4">
        <name>Zn(2+)</name>
        <dbReference type="ChEBI" id="CHEBI:29105"/>
    </cofactor>
</comment>
<comment type="cofactor">
    <cofactor evidence="5">
        <name>Fe(2+)</name>
        <dbReference type="ChEBI" id="CHEBI:29033"/>
    </cofactor>
</comment>
<dbReference type="InterPro" id="IPR026019">
    <property type="entry name" value="Ribul_P_3_epim"/>
</dbReference>
<dbReference type="EMBL" id="LSCR01000029">
    <property type="protein sequence ID" value="KXB33780.1"/>
    <property type="molecule type" value="Genomic_DNA"/>
</dbReference>
<reference evidence="16" key="1">
    <citation type="submission" date="2016-01" db="EMBL/GenBank/DDBJ databases">
        <authorList>
            <person name="Mitreva M."/>
            <person name="Pepin K.H."/>
            <person name="Mihindukulasuriya K.A."/>
            <person name="Fulton R."/>
            <person name="Fronick C."/>
            <person name="O'Laughlin M."/>
            <person name="Miner T."/>
            <person name="Herter B."/>
            <person name="Rosa B.A."/>
            <person name="Cordes M."/>
            <person name="Tomlinson C."/>
            <person name="Wollam A."/>
            <person name="Palsikar V.B."/>
            <person name="Mardis E.R."/>
            <person name="Wilson R.K."/>
        </authorList>
    </citation>
    <scope>NUCLEOTIDE SEQUENCE [LARGE SCALE GENOMIC DNA]</scope>
    <source>
        <strain evidence="16">DNF00019</strain>
    </source>
</reference>
<dbReference type="InterPro" id="IPR013785">
    <property type="entry name" value="Aldolase_TIM"/>
</dbReference>
<dbReference type="NCBIfam" id="NF004076">
    <property type="entry name" value="PRK05581.1-4"/>
    <property type="match status" value="1"/>
</dbReference>
<evidence type="ECO:0000256" key="3">
    <source>
        <dbReference type="ARBA" id="ARBA00001941"/>
    </source>
</evidence>
<dbReference type="AlphaFoldDB" id="A0A133XS66"/>
<comment type="pathway">
    <text evidence="10">Carbohydrate degradation.</text>
</comment>
<dbReference type="GO" id="GO:0005737">
    <property type="term" value="C:cytoplasm"/>
    <property type="evidence" value="ECO:0007669"/>
    <property type="project" value="UniProtKB-ARBA"/>
</dbReference>
<dbReference type="HAMAP" id="MF_02227">
    <property type="entry name" value="RPE"/>
    <property type="match status" value="1"/>
</dbReference>
<accession>A0A133XS66</accession>
<evidence type="ECO:0000256" key="7">
    <source>
        <dbReference type="ARBA" id="ARBA00013188"/>
    </source>
</evidence>
<comment type="cofactor">
    <cofactor evidence="2">
        <name>Mn(2+)</name>
        <dbReference type="ChEBI" id="CHEBI:29035"/>
    </cofactor>
</comment>
<comment type="cofactor">
    <cofactor evidence="3">
        <name>Co(2+)</name>
        <dbReference type="ChEBI" id="CHEBI:48828"/>
    </cofactor>
</comment>
<evidence type="ECO:0000313" key="16">
    <source>
        <dbReference type="Proteomes" id="UP000070675"/>
    </source>
</evidence>
<comment type="cofactor">
    <cofactor evidence="10 13">
        <name>a divalent metal cation</name>
        <dbReference type="ChEBI" id="CHEBI:60240"/>
    </cofactor>
    <text evidence="10 13">Binds 1 divalent metal cation per subunit.</text>
</comment>
<feature type="binding site" evidence="10 13">
    <location>
        <position position="33"/>
    </location>
    <ligand>
        <name>a divalent metal cation</name>
        <dbReference type="ChEBI" id="CHEBI:60240"/>
    </ligand>
</feature>
<keyword evidence="8 10" id="KW-0479">Metal-binding</keyword>
<evidence type="ECO:0000256" key="13">
    <source>
        <dbReference type="PIRSR" id="PIRSR001461-2"/>
    </source>
</evidence>
<dbReference type="OrthoDB" id="1645589at2"/>
<dbReference type="Gene3D" id="3.20.20.70">
    <property type="entry name" value="Aldolase class I"/>
    <property type="match status" value="1"/>
</dbReference>
<keyword evidence="16" id="KW-1185">Reference proteome</keyword>
<evidence type="ECO:0000256" key="12">
    <source>
        <dbReference type="PIRSR" id="PIRSR001461-1"/>
    </source>
</evidence>
<feature type="active site" description="Proton donor" evidence="10 12">
    <location>
        <position position="175"/>
    </location>
</feature>
<feature type="active site" description="Proton acceptor" evidence="10 12">
    <location>
        <position position="35"/>
    </location>
</feature>
<evidence type="ECO:0000256" key="1">
    <source>
        <dbReference type="ARBA" id="ARBA00001782"/>
    </source>
</evidence>
<evidence type="ECO:0000256" key="2">
    <source>
        <dbReference type="ARBA" id="ARBA00001936"/>
    </source>
</evidence>
<comment type="function">
    <text evidence="10">Catalyzes the reversible epimerization of D-ribulose 5-phosphate to D-xylulose 5-phosphate.</text>
</comment>
<keyword evidence="10 11" id="KW-0119">Carbohydrate metabolism</keyword>
<dbReference type="PROSITE" id="PS01085">
    <property type="entry name" value="RIBUL_P_3_EPIMER_1"/>
    <property type="match status" value="1"/>
</dbReference>
<feature type="binding site" evidence="10 13">
    <location>
        <position position="175"/>
    </location>
    <ligand>
        <name>a divalent metal cation</name>
        <dbReference type="ChEBI" id="CHEBI:60240"/>
    </ligand>
</feature>
<dbReference type="InterPro" id="IPR011060">
    <property type="entry name" value="RibuloseP-bd_barrel"/>
</dbReference>
<keyword evidence="13" id="KW-0464">Manganese</keyword>
<feature type="binding site" evidence="10 13">
    <location>
        <position position="35"/>
    </location>
    <ligand>
        <name>a divalent metal cation</name>
        <dbReference type="ChEBI" id="CHEBI:60240"/>
    </ligand>
</feature>
<evidence type="ECO:0000256" key="9">
    <source>
        <dbReference type="ARBA" id="ARBA00023235"/>
    </source>
</evidence>
<feature type="binding site" evidence="10 14">
    <location>
        <position position="10"/>
    </location>
    <ligand>
        <name>substrate</name>
    </ligand>
</feature>
<dbReference type="EC" id="5.1.3.1" evidence="7 10"/>
<dbReference type="GO" id="GO:0006098">
    <property type="term" value="P:pentose-phosphate shunt"/>
    <property type="evidence" value="ECO:0007669"/>
    <property type="project" value="UniProtKB-UniRule"/>
</dbReference>
<feature type="binding site" evidence="10 14">
    <location>
        <begin position="197"/>
        <end position="198"/>
    </location>
    <ligand>
        <name>substrate</name>
    </ligand>
</feature>
<dbReference type="STRING" id="1393034.HMPREF3192_01008"/>
<dbReference type="GO" id="GO:0046872">
    <property type="term" value="F:metal ion binding"/>
    <property type="evidence" value="ECO:0007669"/>
    <property type="project" value="UniProtKB-UniRule"/>
</dbReference>
<evidence type="ECO:0000256" key="5">
    <source>
        <dbReference type="ARBA" id="ARBA00001954"/>
    </source>
</evidence>
<feature type="binding site" evidence="10 13">
    <location>
        <position position="66"/>
    </location>
    <ligand>
        <name>a divalent metal cation</name>
        <dbReference type="ChEBI" id="CHEBI:60240"/>
    </ligand>
</feature>
<dbReference type="PANTHER" id="PTHR11749">
    <property type="entry name" value="RIBULOSE-5-PHOSPHATE-3-EPIMERASE"/>
    <property type="match status" value="1"/>
</dbReference>
<dbReference type="FunFam" id="3.20.20.70:FF:000004">
    <property type="entry name" value="Ribulose-phosphate 3-epimerase"/>
    <property type="match status" value="1"/>
</dbReference>
<comment type="caution">
    <text evidence="15">The sequence shown here is derived from an EMBL/GenBank/DDBJ whole genome shotgun (WGS) entry which is preliminary data.</text>
</comment>
<dbReference type="NCBIfam" id="TIGR01163">
    <property type="entry name" value="rpe"/>
    <property type="match status" value="1"/>
</dbReference>
<evidence type="ECO:0000256" key="10">
    <source>
        <dbReference type="HAMAP-Rule" id="MF_02227"/>
    </source>
</evidence>
<dbReference type="GO" id="GO:0019323">
    <property type="term" value="P:pentose catabolic process"/>
    <property type="evidence" value="ECO:0007669"/>
    <property type="project" value="UniProtKB-UniRule"/>
</dbReference>
<sequence length="227" mass="24845">MFDTPKIAPSILSANFMELGHEIDKISTADYIHFDVMDGRFVPNLSFGLPILRQLKAYTDLPIDVHLMIDNPDSMIDEYIDAGADIVCFHLEAATHPHRIISRIHEKGRLAAIALNPGTPVSALDPLIYDLDMVLIMSVNPGYGGQKFIDSTVHKLKAVRALCTQAQVNPIIEVDGGINTRTAELVCRYGANLLVAGSSVFHDDYAHNIAALRKAAQGGYSMQGNME</sequence>
<evidence type="ECO:0000256" key="11">
    <source>
        <dbReference type="PIRNR" id="PIRNR001461"/>
    </source>
</evidence>
<dbReference type="CDD" id="cd00429">
    <property type="entry name" value="RPE"/>
    <property type="match status" value="1"/>
</dbReference>
<evidence type="ECO:0000256" key="4">
    <source>
        <dbReference type="ARBA" id="ARBA00001947"/>
    </source>
</evidence>
<evidence type="ECO:0000256" key="8">
    <source>
        <dbReference type="ARBA" id="ARBA00022723"/>
    </source>
</evidence>
<dbReference type="GO" id="GO:0004750">
    <property type="term" value="F:D-ribulose-phosphate 3-epimerase activity"/>
    <property type="evidence" value="ECO:0007669"/>
    <property type="project" value="UniProtKB-UniRule"/>
</dbReference>